<keyword evidence="2" id="KW-1185">Reference proteome</keyword>
<dbReference type="EMBL" id="JAUTXU010000012">
    <property type="protein sequence ID" value="KAK3722640.1"/>
    <property type="molecule type" value="Genomic_DNA"/>
</dbReference>
<name>A0ACC3NT21_9PEZI</name>
<reference evidence="1" key="1">
    <citation type="submission" date="2023-07" db="EMBL/GenBank/DDBJ databases">
        <title>Black Yeasts Isolated from many extreme environments.</title>
        <authorList>
            <person name="Coleine C."/>
            <person name="Stajich J.E."/>
            <person name="Selbmann L."/>
        </authorList>
    </citation>
    <scope>NUCLEOTIDE SEQUENCE</scope>
    <source>
        <strain evidence="1">CCFEE 5714</strain>
    </source>
</reference>
<evidence type="ECO:0000313" key="1">
    <source>
        <dbReference type="EMBL" id="KAK3722640.1"/>
    </source>
</evidence>
<comment type="caution">
    <text evidence="1">The sequence shown here is derived from an EMBL/GenBank/DDBJ whole genome shotgun (WGS) entry which is preliminary data.</text>
</comment>
<dbReference type="Proteomes" id="UP001281147">
    <property type="component" value="Unassembled WGS sequence"/>
</dbReference>
<evidence type="ECO:0000313" key="2">
    <source>
        <dbReference type="Proteomes" id="UP001281147"/>
    </source>
</evidence>
<accession>A0ACC3NT21</accession>
<gene>
    <name evidence="1" type="ORF">LTR37_002210</name>
</gene>
<protein>
    <submittedName>
        <fullName evidence="1">Uncharacterized protein</fullName>
    </submittedName>
</protein>
<organism evidence="1 2">
    <name type="scientific">Vermiconidia calcicola</name>
    <dbReference type="NCBI Taxonomy" id="1690605"/>
    <lineage>
        <taxon>Eukaryota</taxon>
        <taxon>Fungi</taxon>
        <taxon>Dikarya</taxon>
        <taxon>Ascomycota</taxon>
        <taxon>Pezizomycotina</taxon>
        <taxon>Dothideomycetes</taxon>
        <taxon>Dothideomycetidae</taxon>
        <taxon>Mycosphaerellales</taxon>
        <taxon>Extremaceae</taxon>
        <taxon>Vermiconidia</taxon>
    </lineage>
</organism>
<sequence length="433" mass="46285">MAEAAAAAAVYEVVETTAQIGVGAYMVAKPTMPLKATFSQIVTSSDDDTKLSLSRSGHTLCIVKNKAYLFGGETAAGKLASNDIHAVTLEPSEKGEPDYSVVPAVPDVEGGKVPVARRGHAACAFNICVAIFGGIDEGGEVINEGSMIWLFNAGKSAWETLESSNPDTGPQARRDAHLFDHQNSLVLYGGYNVAGESLKDVWHLDYMSRNWTQLPDAPISTSNATLSDGNLYIISGEGGISGDLHFLPLTAKAAGERSWHNVPFPTNPLVPGPLARTGAGLLPVSTGYGRQYLLYLFGARSSTPPEGNASTEDQSEHESKDSQPQFWSDMWTYQLPSSQPQLKPTTNIYEALKPAKIKDAIRGALGVDDGKHSWGEVEVLPPADMESSGGKVHPGPRASFACDVMKDKRTVVIWGGVNPKGDREGDGWMIKLE</sequence>
<proteinExistence type="predicted"/>